<name>C7BV33_9CAUD</name>
<proteinExistence type="predicted"/>
<evidence type="ECO:0000313" key="1">
    <source>
        <dbReference type="EMBL" id="CAR63262.1"/>
    </source>
</evidence>
<dbReference type="EMBL" id="FM207411">
    <property type="protein sequence ID" value="CAR63262.1"/>
    <property type="molecule type" value="Genomic_DNA"/>
</dbReference>
<reference evidence="1 2" key="1">
    <citation type="journal article" date="2009" name="Environ. Microbiol.">
        <title>Comparative genomics of marine cyanomyoviruses reveals the widespread occurrence of Synechococcus host genes localized to a hyperplastic region: implications for mechanisms of cyanophage evolution.</title>
        <authorList>
            <person name="Millard A.D."/>
            <person name="Zwirglmaier K."/>
            <person name="Downey M.J."/>
            <person name="Mann N.H."/>
            <person name="Scanlan D.J."/>
        </authorList>
    </citation>
    <scope>NUCLEOTIDE SEQUENCE</scope>
</reference>
<gene>
    <name evidence="1" type="ORF">SRSM4_065</name>
</gene>
<dbReference type="GeneID" id="8303305"/>
<dbReference type="RefSeq" id="YP_003097299.1">
    <property type="nucleotide sequence ID" value="NC_013085.1"/>
</dbReference>
<organism evidence="1 2">
    <name type="scientific">Synechococcus phage S-RSM4</name>
    <dbReference type="NCBI Taxonomy" id="555387"/>
    <lineage>
        <taxon>Viruses</taxon>
        <taxon>Duplodnaviria</taxon>
        <taxon>Heunggongvirae</taxon>
        <taxon>Uroviricota</taxon>
        <taxon>Caudoviricetes</taxon>
        <taxon>Pantevenvirales</taxon>
        <taxon>Kyanoviridae</taxon>
        <taxon>Gibbetvirus</taxon>
        <taxon>Gibbetvirus rsm4</taxon>
    </lineage>
</organism>
<evidence type="ECO:0000313" key="2">
    <source>
        <dbReference type="Proteomes" id="UP000001515"/>
    </source>
</evidence>
<sequence length="383" mass="42422">MAFNSIPKNLSEMRKVAGSSIDEKYRGGIIQFYSKIAKAHGMEDPLAFNPTTKSGKSCKLVRALKGEVDVAKLKKECGLDANFKISWGDGSRGNRGTGNTGNLFEGQLEKGLNDWIEEGDYHTNPYKDFIADLIKFYDLENCQIVKVVAEGGENKKRPIQFVGGNWKIGDADANHYDIGPIVTDLTLTTKCKGKPEKVIYLSLKKGGTTTMSNLGVKKIFTKEDIQNGSIQTDVGKLVLETFGIDNARFCRIFNEALTGQVRSGGNDTSPKFNRTLLQGMIRGSIGYGYHYTHKQSGNKIKNFPMKKETCDRATRVTSVTVHYGGKTGTGQRVDITVQTPVMELKFNIRDTSGSSLPWPDKLQSAYKFKSEQIFSTPEDGYED</sequence>
<keyword evidence="2" id="KW-1185">Reference proteome</keyword>
<protein>
    <submittedName>
        <fullName evidence="1">Uncharacterized protein</fullName>
    </submittedName>
</protein>
<dbReference type="Proteomes" id="UP000001515">
    <property type="component" value="Segment"/>
</dbReference>
<dbReference type="KEGG" id="vg:8303305"/>
<accession>C7BV33</accession>